<feature type="region of interest" description="Disordered" evidence="1">
    <location>
        <begin position="1"/>
        <end position="58"/>
    </location>
</feature>
<evidence type="ECO:0000313" key="3">
    <source>
        <dbReference type="Proteomes" id="UP000270094"/>
    </source>
</evidence>
<organism evidence="2 3">
    <name type="scientific">Strongylus vulgaris</name>
    <name type="common">Blood worm</name>
    <dbReference type="NCBI Taxonomy" id="40348"/>
    <lineage>
        <taxon>Eukaryota</taxon>
        <taxon>Metazoa</taxon>
        <taxon>Ecdysozoa</taxon>
        <taxon>Nematoda</taxon>
        <taxon>Chromadorea</taxon>
        <taxon>Rhabditida</taxon>
        <taxon>Rhabditina</taxon>
        <taxon>Rhabditomorpha</taxon>
        <taxon>Strongyloidea</taxon>
        <taxon>Strongylidae</taxon>
        <taxon>Strongylus</taxon>
    </lineage>
</organism>
<dbReference type="Proteomes" id="UP000270094">
    <property type="component" value="Unassembled WGS sequence"/>
</dbReference>
<accession>A0A3P7JAB0</accession>
<proteinExistence type="predicted"/>
<feature type="compositionally biased region" description="Basic and acidic residues" evidence="1">
    <location>
        <begin position="10"/>
        <end position="51"/>
    </location>
</feature>
<evidence type="ECO:0000256" key="1">
    <source>
        <dbReference type="SAM" id="MobiDB-lite"/>
    </source>
</evidence>
<dbReference type="EMBL" id="UYYB01108045">
    <property type="protein sequence ID" value="VDM80286.1"/>
    <property type="molecule type" value="Genomic_DNA"/>
</dbReference>
<evidence type="ECO:0000313" key="2">
    <source>
        <dbReference type="EMBL" id="VDM80286.1"/>
    </source>
</evidence>
<dbReference type="AlphaFoldDB" id="A0A3P7JAB0"/>
<name>A0A3P7JAB0_STRVU</name>
<gene>
    <name evidence="2" type="ORF">SVUK_LOCUS15284</name>
</gene>
<protein>
    <submittedName>
        <fullName evidence="2">Uncharacterized protein</fullName>
    </submittedName>
</protein>
<reference evidence="2 3" key="1">
    <citation type="submission" date="2018-11" db="EMBL/GenBank/DDBJ databases">
        <authorList>
            <consortium name="Pathogen Informatics"/>
        </authorList>
    </citation>
    <scope>NUCLEOTIDE SEQUENCE [LARGE SCALE GENOMIC DNA]</scope>
</reference>
<sequence>MHITGVALRESGRKSDLTKKSTNERLKTDKSITEVREKGESPKGEGVERPDNGATLGKDNAEIQAVLLEPSGDTISDGYIAHLEVILETAANYLWGMKKHMAADEAAWKELAKRITLLHAEGYDVRAGTKEAKLRRMTSKDVPDLVGKVTRKRKRRSVSAAAADAD</sequence>
<keyword evidence="3" id="KW-1185">Reference proteome</keyword>
<dbReference type="OrthoDB" id="5871881at2759"/>